<dbReference type="PATRIC" id="fig|299146.4.peg.35"/>
<protein>
    <submittedName>
        <fullName evidence="2">Uncharacterized protein</fullName>
    </submittedName>
</protein>
<sequence length="122" mass="12296">MRHPRGFIVGLVLAGVLGLSDLATGFFGVGGEGQPPVAAAVVITLLGAITLAGGWFAWRGRRGGLVSVIVTRILSGLAVLPAFGDDSISTANEVLIGAGLVVTVAALILIWPGLRRPAVATS</sequence>
<gene>
    <name evidence="2" type="ORF">GA0070621_0035</name>
</gene>
<keyword evidence="1" id="KW-0472">Membrane</keyword>
<proteinExistence type="predicted"/>
<accession>A0A1A8YZH7</accession>
<reference evidence="2 3" key="1">
    <citation type="submission" date="2016-06" db="EMBL/GenBank/DDBJ databases">
        <authorList>
            <person name="Kjaerup R.B."/>
            <person name="Dalgaard T.S."/>
            <person name="Juul-Madsen H.R."/>
        </authorList>
    </citation>
    <scope>NUCLEOTIDE SEQUENCE [LARGE SCALE GENOMIC DNA]</scope>
    <source>
        <strain evidence="2 3">DSM 45248</strain>
    </source>
</reference>
<keyword evidence="3" id="KW-1185">Reference proteome</keyword>
<keyword evidence="1" id="KW-1133">Transmembrane helix</keyword>
<evidence type="ECO:0000313" key="2">
    <source>
        <dbReference type="EMBL" id="SBT37113.1"/>
    </source>
</evidence>
<organism evidence="2 3">
    <name type="scientific">Micromonospora narathiwatensis</name>
    <dbReference type="NCBI Taxonomy" id="299146"/>
    <lineage>
        <taxon>Bacteria</taxon>
        <taxon>Bacillati</taxon>
        <taxon>Actinomycetota</taxon>
        <taxon>Actinomycetes</taxon>
        <taxon>Micromonosporales</taxon>
        <taxon>Micromonosporaceae</taxon>
        <taxon>Micromonospora</taxon>
    </lineage>
</organism>
<evidence type="ECO:0000313" key="3">
    <source>
        <dbReference type="Proteomes" id="UP000198765"/>
    </source>
</evidence>
<dbReference type="RefSeq" id="WP_157739791.1">
    <property type="nucleotide sequence ID" value="NZ_LT594324.1"/>
</dbReference>
<dbReference type="AlphaFoldDB" id="A0A1A8YZH7"/>
<evidence type="ECO:0000256" key="1">
    <source>
        <dbReference type="SAM" id="Phobius"/>
    </source>
</evidence>
<feature type="transmembrane region" description="Helical" evidence="1">
    <location>
        <begin position="65"/>
        <end position="83"/>
    </location>
</feature>
<dbReference type="OrthoDB" id="3394136at2"/>
<dbReference type="EMBL" id="LT594324">
    <property type="protein sequence ID" value="SBT37113.1"/>
    <property type="molecule type" value="Genomic_DNA"/>
</dbReference>
<dbReference type="Proteomes" id="UP000198765">
    <property type="component" value="Chromosome I"/>
</dbReference>
<feature type="transmembrane region" description="Helical" evidence="1">
    <location>
        <begin position="38"/>
        <end position="58"/>
    </location>
</feature>
<keyword evidence="1" id="KW-0812">Transmembrane</keyword>
<name>A0A1A8YZH7_9ACTN</name>
<feature type="transmembrane region" description="Helical" evidence="1">
    <location>
        <begin position="95"/>
        <end position="114"/>
    </location>
</feature>